<evidence type="ECO:0000259" key="2">
    <source>
        <dbReference type="Pfam" id="PF18454"/>
    </source>
</evidence>
<evidence type="ECO:0000313" key="4">
    <source>
        <dbReference type="Proteomes" id="UP000229511"/>
    </source>
</evidence>
<accession>A0A160DGX1</accession>
<dbReference type="SUPFAM" id="SSF69349">
    <property type="entry name" value="Phage fibre proteins"/>
    <property type="match status" value="1"/>
</dbReference>
<feature type="compositionally biased region" description="Low complexity" evidence="1">
    <location>
        <begin position="10"/>
        <end position="20"/>
    </location>
</feature>
<feature type="region of interest" description="Disordered" evidence="1">
    <location>
        <begin position="1"/>
        <end position="34"/>
    </location>
</feature>
<name>A0A160DGX1_9CAUD</name>
<protein>
    <recommendedName>
        <fullName evidence="2">Major tropism determinant N-terminal domain-containing protein</fullName>
    </recommendedName>
</protein>
<gene>
    <name evidence="3" type="primary">37</name>
    <name evidence="3" type="ORF">PBI_PATRICKSTAR_37</name>
</gene>
<dbReference type="Pfam" id="PF18454">
    <property type="entry name" value="Mtd_N"/>
    <property type="match status" value="1"/>
</dbReference>
<reference evidence="3 4" key="1">
    <citation type="submission" date="2016-03" db="EMBL/GenBank/DDBJ databases">
        <authorList>
            <person name="Rimple P."/>
            <person name="Montgomery M.T."/>
            <person name="Guerrero C.A."/>
            <person name="Mavrich T.N."/>
            <person name="Pope W.H."/>
            <person name="Garlena R.A."/>
            <person name="Russell D.A."/>
            <person name="Jacobs-Sera D."/>
            <person name="Hendrix R.W."/>
            <person name="Hatfull G.F."/>
        </authorList>
    </citation>
    <scope>NUCLEOTIDE SEQUENCE [LARGE SCALE GENOMIC DNA]</scope>
</reference>
<dbReference type="Proteomes" id="UP000229511">
    <property type="component" value="Genome"/>
</dbReference>
<evidence type="ECO:0000313" key="3">
    <source>
        <dbReference type="EMBL" id="ANA87271.1"/>
    </source>
</evidence>
<feature type="domain" description="Major tropism determinant N-terminal" evidence="2">
    <location>
        <begin position="37"/>
        <end position="73"/>
    </location>
</feature>
<proteinExistence type="predicted"/>
<dbReference type="InterPro" id="IPR041352">
    <property type="entry name" value="Mtd_N"/>
</dbReference>
<organism evidence="3 4">
    <name type="scientific">Gordonia phage PatrickStar</name>
    <dbReference type="NCBI Taxonomy" id="1838076"/>
    <lineage>
        <taxon>Viruses</taxon>
        <taxon>Duplodnaviria</taxon>
        <taxon>Heunggongvirae</taxon>
        <taxon>Uroviricota</taxon>
        <taxon>Caudoviricetes</taxon>
        <taxon>Orchidvirus</taxon>
        <taxon>Orchidvirus orchid</taxon>
    </lineage>
</organism>
<evidence type="ECO:0000256" key="1">
    <source>
        <dbReference type="SAM" id="MobiDB-lite"/>
    </source>
</evidence>
<dbReference type="EMBL" id="KU998252">
    <property type="protein sequence ID" value="ANA87271.1"/>
    <property type="molecule type" value="Genomic_DNA"/>
</dbReference>
<sequence>MADYEEDPPGSGLYRLVSSGGSSGGSGSYTPGTGMKIRVRRGLASEWNEKNPILAFGEPGYDVTNNVFKMGDGIHNWQDLPLLNYLGGGFTKLTQAEWDALPPEDRDENLMYVIVQG</sequence>